<keyword evidence="2" id="KW-1185">Reference proteome</keyword>
<protein>
    <submittedName>
        <fullName evidence="1">Uncharacterized protein</fullName>
    </submittedName>
</protein>
<accession>A0A0V0RMB1</accession>
<gene>
    <name evidence="1" type="ORF">T07_9265</name>
</gene>
<dbReference type="EMBL" id="JYDL01000126">
    <property type="protein sequence ID" value="KRX15632.1"/>
    <property type="molecule type" value="Genomic_DNA"/>
</dbReference>
<comment type="caution">
    <text evidence="1">The sequence shown here is derived from an EMBL/GenBank/DDBJ whole genome shotgun (WGS) entry which is preliminary data.</text>
</comment>
<dbReference type="Proteomes" id="UP000054630">
    <property type="component" value="Unassembled WGS sequence"/>
</dbReference>
<name>A0A0V0RMB1_9BILA</name>
<organism evidence="1 2">
    <name type="scientific">Trichinella nelsoni</name>
    <dbReference type="NCBI Taxonomy" id="6336"/>
    <lineage>
        <taxon>Eukaryota</taxon>
        <taxon>Metazoa</taxon>
        <taxon>Ecdysozoa</taxon>
        <taxon>Nematoda</taxon>
        <taxon>Enoplea</taxon>
        <taxon>Dorylaimia</taxon>
        <taxon>Trichinellida</taxon>
        <taxon>Trichinellidae</taxon>
        <taxon>Trichinella</taxon>
    </lineage>
</organism>
<evidence type="ECO:0000313" key="2">
    <source>
        <dbReference type="Proteomes" id="UP000054630"/>
    </source>
</evidence>
<reference evidence="1 2" key="1">
    <citation type="submission" date="2015-01" db="EMBL/GenBank/DDBJ databases">
        <title>Evolution of Trichinella species and genotypes.</title>
        <authorList>
            <person name="Korhonen P.K."/>
            <person name="Edoardo P."/>
            <person name="Giuseppe L.R."/>
            <person name="Gasser R.B."/>
        </authorList>
    </citation>
    <scope>NUCLEOTIDE SEQUENCE [LARGE SCALE GENOMIC DNA]</scope>
    <source>
        <strain evidence="1">ISS37</strain>
    </source>
</reference>
<evidence type="ECO:0000313" key="1">
    <source>
        <dbReference type="EMBL" id="KRX15632.1"/>
    </source>
</evidence>
<sequence>MKQITEQCIITKCFFTIIAYNKSGFHVAALDLMRLALFATLHSSVQWQCTVDIADILRQEKFEH</sequence>
<dbReference type="AlphaFoldDB" id="A0A0V0RMB1"/>
<proteinExistence type="predicted"/>